<dbReference type="STRING" id="393762.SAMN05660472_02307"/>
<dbReference type="InterPro" id="IPR029057">
    <property type="entry name" value="PRTase-like"/>
</dbReference>
<feature type="domain" description="Phosphoribosyltransferase" evidence="8">
    <location>
        <begin position="48"/>
        <end position="151"/>
    </location>
</feature>
<dbReference type="GO" id="GO:0019856">
    <property type="term" value="P:pyrimidine nucleobase biosynthetic process"/>
    <property type="evidence" value="ECO:0007669"/>
    <property type="project" value="InterPro"/>
</dbReference>
<dbReference type="Pfam" id="PF00156">
    <property type="entry name" value="Pribosyltran"/>
    <property type="match status" value="1"/>
</dbReference>
<evidence type="ECO:0000313" key="9">
    <source>
        <dbReference type="EMBL" id="SDK93989.1"/>
    </source>
</evidence>
<dbReference type="Gene3D" id="3.40.50.2020">
    <property type="match status" value="1"/>
</dbReference>
<evidence type="ECO:0000256" key="6">
    <source>
        <dbReference type="ARBA" id="ARBA00022975"/>
    </source>
</evidence>
<dbReference type="Proteomes" id="UP000198718">
    <property type="component" value="Unassembled WGS sequence"/>
</dbReference>
<protein>
    <recommendedName>
        <fullName evidence="2 7">Orotate phosphoribosyltransferase</fullName>
        <shortName evidence="7">OPRT</shortName>
        <shortName evidence="7">OPRTase</shortName>
        <ecNumber evidence="2 7">2.4.2.10</ecNumber>
    </recommendedName>
</protein>
<dbReference type="EC" id="2.4.2.10" evidence="2 7"/>
<dbReference type="PANTHER" id="PTHR19278:SF9">
    <property type="entry name" value="URIDINE 5'-MONOPHOSPHATE SYNTHASE"/>
    <property type="match status" value="1"/>
</dbReference>
<reference evidence="9 10" key="1">
    <citation type="submission" date="2016-10" db="EMBL/GenBank/DDBJ databases">
        <authorList>
            <person name="de Groot N.N."/>
        </authorList>
    </citation>
    <scope>NUCLEOTIDE SEQUENCE [LARGE SCALE GENOMIC DNA]</scope>
    <source>
        <strain evidence="9 10">DSM 18346</strain>
    </source>
</reference>
<dbReference type="RefSeq" id="WP_208974703.1">
    <property type="nucleotide sequence ID" value="NZ_FNFP01000005.1"/>
</dbReference>
<keyword evidence="6 7" id="KW-0665">Pyrimidine biosynthesis</keyword>
<evidence type="ECO:0000313" key="10">
    <source>
        <dbReference type="Proteomes" id="UP000198718"/>
    </source>
</evidence>
<dbReference type="HAMAP" id="MF_01208">
    <property type="entry name" value="PyrE"/>
    <property type="match status" value="1"/>
</dbReference>
<dbReference type="EMBL" id="FNFP01000005">
    <property type="protein sequence ID" value="SDK93989.1"/>
    <property type="molecule type" value="Genomic_DNA"/>
</dbReference>
<feature type="binding site" evidence="7">
    <location>
        <position position="147"/>
    </location>
    <ligand>
        <name>orotate</name>
        <dbReference type="ChEBI" id="CHEBI:30839"/>
    </ligand>
</feature>
<dbReference type="GO" id="GO:0004588">
    <property type="term" value="F:orotate phosphoribosyltransferase activity"/>
    <property type="evidence" value="ECO:0007669"/>
    <property type="project" value="UniProtKB-UniRule"/>
</dbReference>
<feature type="binding site" description="in other chain" evidence="7">
    <location>
        <begin position="115"/>
        <end position="123"/>
    </location>
    <ligand>
        <name>5-phospho-alpha-D-ribose 1-diphosphate</name>
        <dbReference type="ChEBI" id="CHEBI:58017"/>
        <note>ligand shared between dimeric partners</note>
    </ligand>
</feature>
<dbReference type="GO" id="GO:0044205">
    <property type="term" value="P:'de novo' UMP biosynthetic process"/>
    <property type="evidence" value="ECO:0007669"/>
    <property type="project" value="UniProtKB-UniRule"/>
</dbReference>
<dbReference type="InterPro" id="IPR006273">
    <property type="entry name" value="Orotate_PRibTrfase_bac"/>
</dbReference>
<comment type="similarity">
    <text evidence="7">Belongs to the purine/pyrimidine phosphoribosyltransferase family. PyrE subfamily.</text>
</comment>
<keyword evidence="10" id="KW-1185">Reference proteome</keyword>
<keyword evidence="3 7" id="KW-0328">Glycosyltransferase</keyword>
<evidence type="ECO:0000259" key="8">
    <source>
        <dbReference type="Pfam" id="PF00156"/>
    </source>
</evidence>
<dbReference type="InterPro" id="IPR023031">
    <property type="entry name" value="OPRT"/>
</dbReference>
<dbReference type="SUPFAM" id="SSF53271">
    <property type="entry name" value="PRTase-like"/>
    <property type="match status" value="1"/>
</dbReference>
<dbReference type="AlphaFoldDB" id="A0A1G9G036"/>
<proteinExistence type="inferred from homology"/>
<keyword evidence="5 7" id="KW-0460">Magnesium</keyword>
<dbReference type="PANTHER" id="PTHR19278">
    <property type="entry name" value="OROTATE PHOSPHORIBOSYLTRANSFERASE"/>
    <property type="match status" value="1"/>
</dbReference>
<evidence type="ECO:0000256" key="1">
    <source>
        <dbReference type="ARBA" id="ARBA00004889"/>
    </source>
</evidence>
<evidence type="ECO:0000256" key="3">
    <source>
        <dbReference type="ARBA" id="ARBA00022676"/>
    </source>
</evidence>
<comment type="subunit">
    <text evidence="7">Homodimer.</text>
</comment>
<dbReference type="CDD" id="cd06223">
    <property type="entry name" value="PRTases_typeI"/>
    <property type="match status" value="1"/>
</dbReference>
<evidence type="ECO:0000256" key="5">
    <source>
        <dbReference type="ARBA" id="ARBA00022842"/>
    </source>
</evidence>
<comment type="cofactor">
    <cofactor evidence="7">
        <name>Mg(2+)</name>
        <dbReference type="ChEBI" id="CHEBI:18420"/>
    </cofactor>
</comment>
<keyword evidence="4 7" id="KW-0808">Transferase</keyword>
<gene>
    <name evidence="7" type="primary">pyrE</name>
    <name evidence="9" type="ORF">SAMN05660472_02307</name>
</gene>
<comment type="caution">
    <text evidence="7">Lacks conserved residue(s) required for the propagation of feature annotation.</text>
</comment>
<feature type="binding site" evidence="7">
    <location>
        <position position="119"/>
    </location>
    <ligand>
        <name>orotate</name>
        <dbReference type="ChEBI" id="CHEBI:30839"/>
    </ligand>
</feature>
<evidence type="ECO:0000256" key="2">
    <source>
        <dbReference type="ARBA" id="ARBA00011971"/>
    </source>
</evidence>
<organism evidence="9 10">
    <name type="scientific">Natronincola ferrireducens</name>
    <dbReference type="NCBI Taxonomy" id="393762"/>
    <lineage>
        <taxon>Bacteria</taxon>
        <taxon>Bacillati</taxon>
        <taxon>Bacillota</taxon>
        <taxon>Clostridia</taxon>
        <taxon>Peptostreptococcales</taxon>
        <taxon>Natronincolaceae</taxon>
        <taxon>Natronincola</taxon>
    </lineage>
</organism>
<dbReference type="GO" id="GO:0000287">
    <property type="term" value="F:magnesium ion binding"/>
    <property type="evidence" value="ECO:0007669"/>
    <property type="project" value="UniProtKB-UniRule"/>
</dbReference>
<comment type="pathway">
    <text evidence="1 7">Pyrimidine metabolism; UMP biosynthesis via de novo pathway; UMP from orotate: step 1/2.</text>
</comment>
<sequence>MIKKERVLEIFEKLEVLKRGHFLFTSGRHSDNYMQCAKILQYPEYTEEIIKGLAEEFQGDKIDMVIGPALGGITMSYEFARQLKTISLFTERENNQMTLRRGFTIPKDSKVLVVEDVITTGGSVKEVIEIVKQQGGKVVGIAALVDRTGGEIDFGIKFRTAFSEKLTSHEPEDCPLCKEGNIPLEKPGSRKF</sequence>
<comment type="function">
    <text evidence="7">Catalyzes the transfer of a ribosyl phosphate group from 5-phosphoribose 1-diphosphate to orotate, leading to the formation of orotidine monophosphate (OMP).</text>
</comment>
<evidence type="ECO:0000256" key="7">
    <source>
        <dbReference type="HAMAP-Rule" id="MF_01208"/>
    </source>
</evidence>
<dbReference type="InterPro" id="IPR000836">
    <property type="entry name" value="PRTase_dom"/>
</dbReference>
<dbReference type="UniPathway" id="UPA00070">
    <property type="reaction ID" value="UER00119"/>
</dbReference>
<accession>A0A1G9G036</accession>
<evidence type="ECO:0000256" key="4">
    <source>
        <dbReference type="ARBA" id="ARBA00022679"/>
    </source>
</evidence>
<dbReference type="NCBIfam" id="TIGR01367">
    <property type="entry name" value="pyrE_Therm"/>
    <property type="match status" value="1"/>
</dbReference>
<name>A0A1G9G036_9FIRM</name>
<comment type="catalytic activity">
    <reaction evidence="7">
        <text>orotidine 5'-phosphate + diphosphate = orotate + 5-phospho-alpha-D-ribose 1-diphosphate</text>
        <dbReference type="Rhea" id="RHEA:10380"/>
        <dbReference type="ChEBI" id="CHEBI:30839"/>
        <dbReference type="ChEBI" id="CHEBI:33019"/>
        <dbReference type="ChEBI" id="CHEBI:57538"/>
        <dbReference type="ChEBI" id="CHEBI:58017"/>
        <dbReference type="EC" id="2.4.2.10"/>
    </reaction>
</comment>